<dbReference type="AlphaFoldDB" id="A0AAW8THH3"/>
<evidence type="ECO:0000313" key="3">
    <source>
        <dbReference type="Proteomes" id="UP001245561"/>
    </source>
</evidence>
<dbReference type="InterPro" id="IPR027417">
    <property type="entry name" value="P-loop_NTPase"/>
</dbReference>
<proteinExistence type="predicted"/>
<dbReference type="EMBL" id="JARPYT010000002">
    <property type="protein sequence ID" value="MDT2636218.1"/>
    <property type="molecule type" value="Genomic_DNA"/>
</dbReference>
<dbReference type="SUPFAM" id="SSF52540">
    <property type="entry name" value="P-loop containing nucleoside triphosphate hydrolases"/>
    <property type="match status" value="1"/>
</dbReference>
<organism evidence="2 3">
    <name type="scientific">Enterococcus dongliensis</name>
    <dbReference type="NCBI Taxonomy" id="2559925"/>
    <lineage>
        <taxon>Bacteria</taxon>
        <taxon>Bacillati</taxon>
        <taxon>Bacillota</taxon>
        <taxon>Bacilli</taxon>
        <taxon>Lactobacillales</taxon>
        <taxon>Enterococcaceae</taxon>
        <taxon>Enterococcus</taxon>
    </lineage>
</organism>
<keyword evidence="1" id="KW-0812">Transmembrane</keyword>
<gene>
    <name evidence="2" type="ORF">P7D36_01655</name>
</gene>
<evidence type="ECO:0008006" key="4">
    <source>
        <dbReference type="Google" id="ProtNLM"/>
    </source>
</evidence>
<name>A0AAW8THH3_9ENTE</name>
<reference evidence="2" key="1">
    <citation type="submission" date="2023-03" db="EMBL/GenBank/DDBJ databases">
        <authorList>
            <person name="Shen W."/>
            <person name="Cai J."/>
        </authorList>
    </citation>
    <scope>NUCLEOTIDE SEQUENCE</scope>
    <source>
        <strain evidence="2">P55-2</strain>
    </source>
</reference>
<evidence type="ECO:0000256" key="1">
    <source>
        <dbReference type="SAM" id="Phobius"/>
    </source>
</evidence>
<accession>A0AAW8THH3</accession>
<protein>
    <recommendedName>
        <fullName evidence="4">AAA+ ATPase domain-containing protein</fullName>
    </recommendedName>
</protein>
<feature type="transmembrane region" description="Helical" evidence="1">
    <location>
        <begin position="18"/>
        <end position="40"/>
    </location>
</feature>
<sequence>MSQLKVEKAQREKIKIPILLSGVSGAGKTVSALLLAYGIISSMFPDLSEGEQWGKVGLIDTEHRRASLNANIEIAEQHIGHFEVVNIEEPFTIDRYEEAFYLLTSAGCEVVIIDSISHNWEGKGGILEAVDSYGGKFSDWKKVKPIEDRFRALAINDKVHVISTTRVKQDYIMELNEKGKTAPRKVGLKMIQKDNLEYEYAVSFRIEQGAVAYPMKDNSNIFSEPKILTVEDGKKLYEWSEIGIDVAKLEKERRNKEERERLAMIKWIDSNQAEPNIAQQVGRATNAMRMPLDQFNHKAVLKLYQQIKGAN</sequence>
<dbReference type="RefSeq" id="WP_311928518.1">
    <property type="nucleotide sequence ID" value="NZ_JARPYT010000002.1"/>
</dbReference>
<dbReference type="Proteomes" id="UP001245561">
    <property type="component" value="Unassembled WGS sequence"/>
</dbReference>
<dbReference type="Gene3D" id="3.40.50.300">
    <property type="entry name" value="P-loop containing nucleotide triphosphate hydrolases"/>
    <property type="match status" value="1"/>
</dbReference>
<keyword evidence="1" id="KW-0472">Membrane</keyword>
<evidence type="ECO:0000313" key="2">
    <source>
        <dbReference type="EMBL" id="MDT2636218.1"/>
    </source>
</evidence>
<comment type="caution">
    <text evidence="2">The sequence shown here is derived from an EMBL/GenBank/DDBJ whole genome shotgun (WGS) entry which is preliminary data.</text>
</comment>
<keyword evidence="1" id="KW-1133">Transmembrane helix</keyword>